<dbReference type="SMART" id="SM00220">
    <property type="entry name" value="S_TKc"/>
    <property type="match status" value="1"/>
</dbReference>
<evidence type="ECO:0000313" key="17">
    <source>
        <dbReference type="Proteomes" id="UP000007015"/>
    </source>
</evidence>
<gene>
    <name evidence="16" type="ORF">OsI_20886</name>
</gene>
<evidence type="ECO:0000256" key="5">
    <source>
        <dbReference type="ARBA" id="ARBA00022729"/>
    </source>
</evidence>
<evidence type="ECO:0000256" key="1">
    <source>
        <dbReference type="ARBA" id="ARBA00004167"/>
    </source>
</evidence>
<evidence type="ECO:0000259" key="15">
    <source>
        <dbReference type="PROSITE" id="PS50011"/>
    </source>
</evidence>
<keyword evidence="11" id="KW-0325">Glycoprotein</keyword>
<dbReference type="PROSITE" id="PS50011">
    <property type="entry name" value="PROTEIN_KINASE_DOM"/>
    <property type="match status" value="1"/>
</dbReference>
<keyword evidence="17" id="KW-1185">Reference proteome</keyword>
<dbReference type="Pfam" id="PF14380">
    <property type="entry name" value="WAK_assoc"/>
    <property type="match status" value="1"/>
</dbReference>
<dbReference type="SUPFAM" id="SSF56219">
    <property type="entry name" value="DNase I-like"/>
    <property type="match status" value="1"/>
</dbReference>
<dbReference type="EMBL" id="CM000130">
    <property type="protein sequence ID" value="EEC79650.1"/>
    <property type="molecule type" value="Genomic_DNA"/>
</dbReference>
<dbReference type="Gene3D" id="1.10.510.10">
    <property type="entry name" value="Transferase(Phosphotransferase) domain 1"/>
    <property type="match status" value="1"/>
</dbReference>
<dbReference type="STRING" id="39946.B8AWE6"/>
<evidence type="ECO:0000256" key="9">
    <source>
        <dbReference type="ARBA" id="ARBA00022989"/>
    </source>
</evidence>
<evidence type="ECO:0000256" key="8">
    <source>
        <dbReference type="ARBA" id="ARBA00022840"/>
    </source>
</evidence>
<dbReference type="InterPro" id="IPR000719">
    <property type="entry name" value="Prot_kinase_dom"/>
</dbReference>
<keyword evidence="9 13" id="KW-1133">Transmembrane helix</keyword>
<evidence type="ECO:0000256" key="4">
    <source>
        <dbReference type="ARBA" id="ARBA00022692"/>
    </source>
</evidence>
<dbReference type="PANTHER" id="PTHR46008:SF53">
    <property type="entry name" value="OS05G0550800 PROTEIN"/>
    <property type="match status" value="1"/>
</dbReference>
<dbReference type="Gene3D" id="3.30.200.20">
    <property type="entry name" value="Phosphorylase Kinase, domain 1"/>
    <property type="match status" value="2"/>
</dbReference>
<reference evidence="16 17" key="1">
    <citation type="journal article" date="2005" name="PLoS Biol.">
        <title>The genomes of Oryza sativa: a history of duplications.</title>
        <authorList>
            <person name="Yu J."/>
            <person name="Wang J."/>
            <person name="Lin W."/>
            <person name="Li S."/>
            <person name="Li H."/>
            <person name="Zhou J."/>
            <person name="Ni P."/>
            <person name="Dong W."/>
            <person name="Hu S."/>
            <person name="Zeng C."/>
            <person name="Zhang J."/>
            <person name="Zhang Y."/>
            <person name="Li R."/>
            <person name="Xu Z."/>
            <person name="Li S."/>
            <person name="Li X."/>
            <person name="Zheng H."/>
            <person name="Cong L."/>
            <person name="Lin L."/>
            <person name="Yin J."/>
            <person name="Geng J."/>
            <person name="Li G."/>
            <person name="Shi J."/>
            <person name="Liu J."/>
            <person name="Lv H."/>
            <person name="Li J."/>
            <person name="Wang J."/>
            <person name="Deng Y."/>
            <person name="Ran L."/>
            <person name="Shi X."/>
            <person name="Wang X."/>
            <person name="Wu Q."/>
            <person name="Li C."/>
            <person name="Ren X."/>
            <person name="Wang J."/>
            <person name="Wang X."/>
            <person name="Li D."/>
            <person name="Liu D."/>
            <person name="Zhang X."/>
            <person name="Ji Z."/>
            <person name="Zhao W."/>
            <person name="Sun Y."/>
            <person name="Zhang Z."/>
            <person name="Bao J."/>
            <person name="Han Y."/>
            <person name="Dong L."/>
            <person name="Ji J."/>
            <person name="Chen P."/>
            <person name="Wu S."/>
            <person name="Liu J."/>
            <person name="Xiao Y."/>
            <person name="Bu D."/>
            <person name="Tan J."/>
            <person name="Yang L."/>
            <person name="Ye C."/>
            <person name="Zhang J."/>
            <person name="Xu J."/>
            <person name="Zhou Y."/>
            <person name="Yu Y."/>
            <person name="Zhang B."/>
            <person name="Zhuang S."/>
            <person name="Wei H."/>
            <person name="Liu B."/>
            <person name="Lei M."/>
            <person name="Yu H."/>
            <person name="Li Y."/>
            <person name="Xu H."/>
            <person name="Wei S."/>
            <person name="He X."/>
            <person name="Fang L."/>
            <person name="Zhang Z."/>
            <person name="Zhang Y."/>
            <person name="Huang X."/>
            <person name="Su Z."/>
            <person name="Tong W."/>
            <person name="Li J."/>
            <person name="Tong Z."/>
            <person name="Li S."/>
            <person name="Ye J."/>
            <person name="Wang L."/>
            <person name="Fang L."/>
            <person name="Lei T."/>
            <person name="Chen C."/>
            <person name="Chen H."/>
            <person name="Xu Z."/>
            <person name="Li H."/>
            <person name="Huang H."/>
            <person name="Zhang F."/>
            <person name="Xu H."/>
            <person name="Li N."/>
            <person name="Zhao C."/>
            <person name="Li S."/>
            <person name="Dong L."/>
            <person name="Huang Y."/>
            <person name="Li L."/>
            <person name="Xi Y."/>
            <person name="Qi Q."/>
            <person name="Li W."/>
            <person name="Zhang B."/>
            <person name="Hu W."/>
            <person name="Zhang Y."/>
            <person name="Tian X."/>
            <person name="Jiao Y."/>
            <person name="Liang X."/>
            <person name="Jin J."/>
            <person name="Gao L."/>
            <person name="Zheng W."/>
            <person name="Hao B."/>
            <person name="Liu S."/>
            <person name="Wang W."/>
            <person name="Yuan L."/>
            <person name="Cao M."/>
            <person name="McDermott J."/>
            <person name="Samudrala R."/>
            <person name="Wang J."/>
            <person name="Wong G.K."/>
            <person name="Yang H."/>
        </authorList>
    </citation>
    <scope>NUCLEOTIDE SEQUENCE [LARGE SCALE GENOMIC DNA]</scope>
    <source>
        <strain evidence="17">cv. 93-11</strain>
    </source>
</reference>
<dbReference type="PROSITE" id="PS00108">
    <property type="entry name" value="PROTEIN_KINASE_ST"/>
    <property type="match status" value="1"/>
</dbReference>
<feature type="transmembrane region" description="Helical" evidence="13">
    <location>
        <begin position="295"/>
        <end position="319"/>
    </location>
</feature>
<evidence type="ECO:0000256" key="2">
    <source>
        <dbReference type="ARBA" id="ARBA00022527"/>
    </source>
</evidence>
<evidence type="ECO:0000256" key="10">
    <source>
        <dbReference type="ARBA" id="ARBA00023136"/>
    </source>
</evidence>
<keyword evidence="2" id="KW-0723">Serine/threonine-protein kinase</keyword>
<evidence type="ECO:0000256" key="7">
    <source>
        <dbReference type="ARBA" id="ARBA00022777"/>
    </source>
</evidence>
<comment type="subcellular location">
    <subcellularLocation>
        <location evidence="1">Membrane</location>
        <topology evidence="1">Single-pass membrane protein</topology>
    </subcellularLocation>
</comment>
<feature type="chain" id="PRO_5002864998" description="Protein kinase domain-containing protein" evidence="14">
    <location>
        <begin position="21"/>
        <end position="835"/>
    </location>
</feature>
<feature type="compositionally biased region" description="Polar residues" evidence="12">
    <location>
        <begin position="826"/>
        <end position="835"/>
    </location>
</feature>
<dbReference type="InterPro" id="IPR011009">
    <property type="entry name" value="Kinase-like_dom_sf"/>
</dbReference>
<evidence type="ECO:0000256" key="6">
    <source>
        <dbReference type="ARBA" id="ARBA00022741"/>
    </source>
</evidence>
<dbReference type="HOGENOM" id="CLU_000288_115_3_1"/>
<keyword evidence="6" id="KW-0547">Nucleotide-binding</keyword>
<evidence type="ECO:0000256" key="13">
    <source>
        <dbReference type="SAM" id="Phobius"/>
    </source>
</evidence>
<organism evidence="16 17">
    <name type="scientific">Oryza sativa subsp. indica</name>
    <name type="common">Rice</name>
    <dbReference type="NCBI Taxonomy" id="39946"/>
    <lineage>
        <taxon>Eukaryota</taxon>
        <taxon>Viridiplantae</taxon>
        <taxon>Streptophyta</taxon>
        <taxon>Embryophyta</taxon>
        <taxon>Tracheophyta</taxon>
        <taxon>Spermatophyta</taxon>
        <taxon>Magnoliopsida</taxon>
        <taxon>Liliopsida</taxon>
        <taxon>Poales</taxon>
        <taxon>Poaceae</taxon>
        <taxon>BOP clade</taxon>
        <taxon>Oryzoideae</taxon>
        <taxon>Oryzeae</taxon>
        <taxon>Oryzinae</taxon>
        <taxon>Oryza</taxon>
        <taxon>Oryza sativa</taxon>
    </lineage>
</organism>
<feature type="region of interest" description="Disordered" evidence="12">
    <location>
        <begin position="805"/>
        <end position="835"/>
    </location>
</feature>
<dbReference type="GO" id="GO:0005886">
    <property type="term" value="C:plasma membrane"/>
    <property type="evidence" value="ECO:0007669"/>
    <property type="project" value="UniProtKB-ARBA"/>
</dbReference>
<dbReference type="Gramene" id="BGIOSGA020319-TA">
    <property type="protein sequence ID" value="BGIOSGA020319-PA"/>
    <property type="gene ID" value="BGIOSGA020319"/>
</dbReference>
<evidence type="ECO:0000256" key="12">
    <source>
        <dbReference type="SAM" id="MobiDB-lite"/>
    </source>
</evidence>
<keyword evidence="5 14" id="KW-0732">Signal</keyword>
<dbReference type="InterPro" id="IPR008271">
    <property type="entry name" value="Ser/Thr_kinase_AS"/>
</dbReference>
<feature type="domain" description="Protein kinase" evidence="15">
    <location>
        <begin position="378"/>
        <end position="798"/>
    </location>
</feature>
<evidence type="ECO:0000256" key="11">
    <source>
        <dbReference type="ARBA" id="ARBA00023180"/>
    </source>
</evidence>
<protein>
    <recommendedName>
        <fullName evidence="15">Protein kinase domain-containing protein</fullName>
    </recommendedName>
</protein>
<dbReference type="SUPFAM" id="SSF56112">
    <property type="entry name" value="Protein kinase-like (PK-like)"/>
    <property type="match status" value="1"/>
</dbReference>
<dbReference type="InterPro" id="IPR001245">
    <property type="entry name" value="Ser-Thr/Tyr_kinase_cat_dom"/>
</dbReference>
<feature type="signal peptide" evidence="14">
    <location>
        <begin position="1"/>
        <end position="20"/>
    </location>
</feature>
<dbReference type="Pfam" id="PF07714">
    <property type="entry name" value="PK_Tyr_Ser-Thr"/>
    <property type="match status" value="1"/>
</dbReference>
<proteinExistence type="predicted"/>
<keyword evidence="3" id="KW-0808">Transferase</keyword>
<evidence type="ECO:0000256" key="14">
    <source>
        <dbReference type="SAM" id="SignalP"/>
    </source>
</evidence>
<evidence type="ECO:0000256" key="3">
    <source>
        <dbReference type="ARBA" id="ARBA00022679"/>
    </source>
</evidence>
<dbReference type="PANTHER" id="PTHR46008">
    <property type="entry name" value="LEAF RUST 10 DISEASE-RESISTANCE LOCUS RECEPTOR-LIKE PROTEIN KINASE-LIKE 1.4"/>
    <property type="match status" value="1"/>
</dbReference>
<dbReference type="Proteomes" id="UP000007015">
    <property type="component" value="Chromosome 5"/>
</dbReference>
<keyword evidence="10 13" id="KW-0472">Membrane</keyword>
<dbReference type="GO" id="GO:0030247">
    <property type="term" value="F:polysaccharide binding"/>
    <property type="evidence" value="ECO:0007669"/>
    <property type="project" value="InterPro"/>
</dbReference>
<dbReference type="GO" id="GO:0004674">
    <property type="term" value="F:protein serine/threonine kinase activity"/>
    <property type="evidence" value="ECO:0007669"/>
    <property type="project" value="UniProtKB-KW"/>
</dbReference>
<evidence type="ECO:0000313" key="16">
    <source>
        <dbReference type="EMBL" id="EEC79650.1"/>
    </source>
</evidence>
<dbReference type="Pfam" id="PF13947">
    <property type="entry name" value="GUB_WAK_bind"/>
    <property type="match status" value="1"/>
</dbReference>
<dbReference type="InterPro" id="IPR025287">
    <property type="entry name" value="WAK_GUB"/>
</dbReference>
<sequence>MPPLLFHLLVLSVVVVVVSGGAATAGGGTYDDAICARPIFCGEHVEIKYPFFLSNTTDQVVVDGINTTGRYCGYPWLGIICDDHDGGGSSNRAILRLGNYNYTVLEINHGNHTVTVADSDALDGGGCPRVKHNVTLPPVLTFPSPGNDSITFFFDCNPTADVVLRPPPYIRPINCSTFDFQVRRDTAPSFVATQPDVAGETEWLGLCKEVVMVPVLKDWLMNEKYYGKLGDDGYGAVLKRGFQLSWDPTAGMCHECEVSGGRCSYGTKNEFLGCLCSDGHVSKTDCGSKKSKKKAIAIATSIASGVLFLLLVVVSFLYIRKRRQYKMTSSSRLLKYTTSGRTPRSKGSSDKFMESGSFHYLQTHHFAYEELEEATDGFSDARELGDGGFGTVYKGFKGLPYTYDNKREGINNVRVRLDRAVADDGWRDMFRSSQVEHLISPCSDHCPVVLKFCVDTNQPARRKCLHYEIFWEREAELVEVIDESWAASGDKSDLADISRALSQVMAKLHSWSRRKCKNVGREIEKGRKRLAELIESGELRDGRVVAVKRLYNNSCRRVEQFVNEAAILSRLRHPNLVLFYGCTSSRSRELLLVYEFVPNGTVADHLHGHRAPERALTWPLRLNVAVEAAAALAYLHAVEPAPIVHRDVKTNNILLDANFHVKVADFGLSRLFPRDATHVSTAPQGTPGYVDPEYHQCYQLTDKSDVYSFGVVLVELISSKPAVDVTRDRDEINLAGMAVNKIQRCQVDQLVDDELGYSSDEATRKTMTMVAELAFRCLQHNGEMRPPIKEVADVLRGIQDECRAAEKGGKRGSPCSPNTVHAPWDSMSTTPNTSQ</sequence>
<dbReference type="GO" id="GO:0005524">
    <property type="term" value="F:ATP binding"/>
    <property type="evidence" value="ECO:0007669"/>
    <property type="project" value="UniProtKB-KW"/>
</dbReference>
<accession>B8AWE6</accession>
<name>B8AWE6_ORYSI</name>
<dbReference type="AlphaFoldDB" id="B8AWE6"/>
<dbReference type="OMA" id="NCSTFDF"/>
<keyword evidence="8" id="KW-0067">ATP-binding</keyword>
<dbReference type="InterPro" id="IPR036691">
    <property type="entry name" value="Endo/exonu/phosph_ase_sf"/>
</dbReference>
<dbReference type="FunFam" id="1.10.510.10:FF:000161">
    <property type="entry name" value="Wall-associated receptor kinase-like 20"/>
    <property type="match status" value="1"/>
</dbReference>
<dbReference type="InterPro" id="IPR032872">
    <property type="entry name" value="WAK_assoc_C"/>
</dbReference>
<keyword evidence="4 13" id="KW-0812">Transmembrane</keyword>
<keyword evidence="7" id="KW-0418">Kinase</keyword>